<name>A0AAV7RC65_PLEWA</name>
<keyword evidence="3" id="KW-1185">Reference proteome</keyword>
<evidence type="ECO:0000256" key="1">
    <source>
        <dbReference type="SAM" id="MobiDB-lite"/>
    </source>
</evidence>
<feature type="compositionally biased region" description="Low complexity" evidence="1">
    <location>
        <begin position="16"/>
        <end position="34"/>
    </location>
</feature>
<protein>
    <submittedName>
        <fullName evidence="2">Uncharacterized protein</fullName>
    </submittedName>
</protein>
<dbReference type="AlphaFoldDB" id="A0AAV7RC65"/>
<dbReference type="EMBL" id="JANPWB010000009">
    <property type="protein sequence ID" value="KAJ1149065.1"/>
    <property type="molecule type" value="Genomic_DNA"/>
</dbReference>
<sequence length="139" mass="15008">MSRPAALLLQAPSHPVQPVRPSPAASSRASCHPSECPTALKFTGRPQAQPCMPKSAGPHRQHEPPESGCHIVRRPERPTNTVPISVIGPHKRTRATPIHLGCRPRAWGGHQSPKAPQERKPFIGKCVTMSGSSSSFLKK</sequence>
<feature type="region of interest" description="Disordered" evidence="1">
    <location>
        <begin position="1"/>
        <end position="139"/>
    </location>
</feature>
<dbReference type="Proteomes" id="UP001066276">
    <property type="component" value="Chromosome 5"/>
</dbReference>
<gene>
    <name evidence="2" type="ORF">NDU88_001883</name>
</gene>
<comment type="caution">
    <text evidence="2">The sequence shown here is derived from an EMBL/GenBank/DDBJ whole genome shotgun (WGS) entry which is preliminary data.</text>
</comment>
<organism evidence="2 3">
    <name type="scientific">Pleurodeles waltl</name>
    <name type="common">Iberian ribbed newt</name>
    <dbReference type="NCBI Taxonomy" id="8319"/>
    <lineage>
        <taxon>Eukaryota</taxon>
        <taxon>Metazoa</taxon>
        <taxon>Chordata</taxon>
        <taxon>Craniata</taxon>
        <taxon>Vertebrata</taxon>
        <taxon>Euteleostomi</taxon>
        <taxon>Amphibia</taxon>
        <taxon>Batrachia</taxon>
        <taxon>Caudata</taxon>
        <taxon>Salamandroidea</taxon>
        <taxon>Salamandridae</taxon>
        <taxon>Pleurodelinae</taxon>
        <taxon>Pleurodeles</taxon>
    </lineage>
</organism>
<evidence type="ECO:0000313" key="2">
    <source>
        <dbReference type="EMBL" id="KAJ1149065.1"/>
    </source>
</evidence>
<reference evidence="2" key="1">
    <citation type="journal article" date="2022" name="bioRxiv">
        <title>Sequencing and chromosome-scale assembly of the giantPleurodeles waltlgenome.</title>
        <authorList>
            <person name="Brown T."/>
            <person name="Elewa A."/>
            <person name="Iarovenko S."/>
            <person name="Subramanian E."/>
            <person name="Araus A.J."/>
            <person name="Petzold A."/>
            <person name="Susuki M."/>
            <person name="Suzuki K.-i.T."/>
            <person name="Hayashi T."/>
            <person name="Toyoda A."/>
            <person name="Oliveira C."/>
            <person name="Osipova E."/>
            <person name="Leigh N.D."/>
            <person name="Simon A."/>
            <person name="Yun M.H."/>
        </authorList>
    </citation>
    <scope>NUCLEOTIDE SEQUENCE</scope>
    <source>
        <strain evidence="2">20211129_DDA</strain>
        <tissue evidence="2">Liver</tissue>
    </source>
</reference>
<proteinExistence type="predicted"/>
<accession>A0AAV7RC65</accession>
<evidence type="ECO:0000313" key="3">
    <source>
        <dbReference type="Proteomes" id="UP001066276"/>
    </source>
</evidence>
<feature type="compositionally biased region" description="Polar residues" evidence="1">
    <location>
        <begin position="129"/>
        <end position="139"/>
    </location>
</feature>